<reference evidence="2 3" key="1">
    <citation type="submission" date="2016-10" db="EMBL/GenBank/DDBJ databases">
        <authorList>
            <person name="Cai Z."/>
        </authorList>
    </citation>
    <scope>NUCLEOTIDE SEQUENCE [LARGE SCALE GENOMIC DNA]</scope>
</reference>
<accession>A0A383VEI7</accession>
<protein>
    <submittedName>
        <fullName evidence="2">Uncharacterized protein</fullName>
    </submittedName>
</protein>
<keyword evidence="3" id="KW-1185">Reference proteome</keyword>
<dbReference type="EMBL" id="FNXT01000334">
    <property type="protein sequence ID" value="SZX63611.1"/>
    <property type="molecule type" value="Genomic_DNA"/>
</dbReference>
<evidence type="ECO:0000313" key="2">
    <source>
        <dbReference type="EMBL" id="SZX63611.1"/>
    </source>
</evidence>
<feature type="compositionally biased region" description="Low complexity" evidence="1">
    <location>
        <begin position="102"/>
        <end position="112"/>
    </location>
</feature>
<gene>
    <name evidence="2" type="ORF">BQ4739_LOCUS4167</name>
</gene>
<evidence type="ECO:0000313" key="3">
    <source>
        <dbReference type="Proteomes" id="UP000256970"/>
    </source>
</evidence>
<name>A0A383VEI7_TETOB</name>
<organism evidence="2 3">
    <name type="scientific">Tetradesmus obliquus</name>
    <name type="common">Green alga</name>
    <name type="synonym">Acutodesmus obliquus</name>
    <dbReference type="NCBI Taxonomy" id="3088"/>
    <lineage>
        <taxon>Eukaryota</taxon>
        <taxon>Viridiplantae</taxon>
        <taxon>Chlorophyta</taxon>
        <taxon>core chlorophytes</taxon>
        <taxon>Chlorophyceae</taxon>
        <taxon>CS clade</taxon>
        <taxon>Sphaeropleales</taxon>
        <taxon>Scenedesmaceae</taxon>
        <taxon>Tetradesmus</taxon>
    </lineage>
</organism>
<feature type="region of interest" description="Disordered" evidence="1">
    <location>
        <begin position="64"/>
        <end position="112"/>
    </location>
</feature>
<dbReference type="AlphaFoldDB" id="A0A383VEI7"/>
<proteinExistence type="predicted"/>
<evidence type="ECO:0000256" key="1">
    <source>
        <dbReference type="SAM" id="MobiDB-lite"/>
    </source>
</evidence>
<dbReference type="Proteomes" id="UP000256970">
    <property type="component" value="Unassembled WGS sequence"/>
</dbReference>
<sequence>MADQPMEQQKPVLSEEMLKVIHGRVDQGDKREKYQESLGRWWKDYSARKNDEEDMVADSLLYDERCHLPRTTPGPKPAPEPEVTAAAQPQTPPREQQDDEQQQQQQPVQMEQ</sequence>